<feature type="compositionally biased region" description="Gly residues" evidence="1">
    <location>
        <begin position="98"/>
        <end position="108"/>
    </location>
</feature>
<reference evidence="2" key="1">
    <citation type="submission" date="2020-02" db="EMBL/GenBank/DDBJ databases">
        <authorList>
            <person name="Meier V. D."/>
        </authorList>
    </citation>
    <scope>NUCLEOTIDE SEQUENCE</scope>
    <source>
        <strain evidence="2">AVDCRST_MAG54</strain>
    </source>
</reference>
<protein>
    <submittedName>
        <fullName evidence="2">Uncharacterized protein</fullName>
    </submittedName>
</protein>
<sequence>WRSSRWTGRATGAPPSGASASRARHPGGCSGCGAGWTARAWSSSCSHVPPRDPSSPASTSPSACRRGSPASRGAPTSRPCGTSSPARGRAGWRRAGRRSGGAGRVPAR</sequence>
<evidence type="ECO:0000256" key="1">
    <source>
        <dbReference type="SAM" id="MobiDB-lite"/>
    </source>
</evidence>
<feature type="non-terminal residue" evidence="2">
    <location>
        <position position="1"/>
    </location>
</feature>
<dbReference type="EMBL" id="CADCTH010000023">
    <property type="protein sequence ID" value="CAA9211914.1"/>
    <property type="molecule type" value="Genomic_DNA"/>
</dbReference>
<organism evidence="2">
    <name type="scientific">uncultured Actinomycetospora sp</name>
    <dbReference type="NCBI Taxonomy" id="1135996"/>
    <lineage>
        <taxon>Bacteria</taxon>
        <taxon>Bacillati</taxon>
        <taxon>Actinomycetota</taxon>
        <taxon>Actinomycetes</taxon>
        <taxon>Pseudonocardiales</taxon>
        <taxon>Pseudonocardiaceae</taxon>
        <taxon>Actinomycetospora</taxon>
        <taxon>environmental samples</taxon>
    </lineage>
</organism>
<feature type="non-terminal residue" evidence="2">
    <location>
        <position position="108"/>
    </location>
</feature>
<accession>A0A6J4H1Y2</accession>
<gene>
    <name evidence="2" type="ORF">AVDCRST_MAG54-149</name>
</gene>
<name>A0A6J4H1Y2_9PSEU</name>
<evidence type="ECO:0000313" key="2">
    <source>
        <dbReference type="EMBL" id="CAA9211914.1"/>
    </source>
</evidence>
<feature type="region of interest" description="Disordered" evidence="1">
    <location>
        <begin position="1"/>
        <end position="108"/>
    </location>
</feature>
<dbReference type="AlphaFoldDB" id="A0A6J4H1Y2"/>
<proteinExistence type="predicted"/>
<feature type="compositionally biased region" description="Low complexity" evidence="1">
    <location>
        <begin position="8"/>
        <end position="21"/>
    </location>
</feature>